<evidence type="ECO:0000313" key="2">
    <source>
        <dbReference type="EMBL" id="GAA2416754.1"/>
    </source>
</evidence>
<evidence type="ECO:0000313" key="3">
    <source>
        <dbReference type="Proteomes" id="UP001501231"/>
    </source>
</evidence>
<accession>A0ABN3IZ69</accession>
<dbReference type="Pfam" id="PF11716">
    <property type="entry name" value="MDMPI_N"/>
    <property type="match status" value="1"/>
</dbReference>
<keyword evidence="3" id="KW-1185">Reference proteome</keyword>
<dbReference type="InterPro" id="IPR024344">
    <property type="entry name" value="MDMPI_metal-binding"/>
</dbReference>
<dbReference type="InterPro" id="IPR017517">
    <property type="entry name" value="Maleyloyr_isom"/>
</dbReference>
<dbReference type="InterPro" id="IPR034660">
    <property type="entry name" value="DinB/YfiT-like"/>
</dbReference>
<dbReference type="RefSeq" id="WP_344589445.1">
    <property type="nucleotide sequence ID" value="NZ_BAAARW010000011.1"/>
</dbReference>
<reference evidence="2 3" key="1">
    <citation type="journal article" date="2019" name="Int. J. Syst. Evol. Microbiol.">
        <title>The Global Catalogue of Microorganisms (GCM) 10K type strain sequencing project: providing services to taxonomists for standard genome sequencing and annotation.</title>
        <authorList>
            <consortium name="The Broad Institute Genomics Platform"/>
            <consortium name="The Broad Institute Genome Sequencing Center for Infectious Disease"/>
            <person name="Wu L."/>
            <person name="Ma J."/>
        </authorList>
    </citation>
    <scope>NUCLEOTIDE SEQUENCE [LARGE SCALE GENOMIC DNA]</scope>
    <source>
        <strain evidence="2 3">JCM 3325</strain>
    </source>
</reference>
<dbReference type="EMBL" id="BAAARW010000011">
    <property type="protein sequence ID" value="GAA2416754.1"/>
    <property type="molecule type" value="Genomic_DNA"/>
</dbReference>
<gene>
    <name evidence="2" type="ORF">GCM10010191_28980</name>
</gene>
<feature type="domain" description="Mycothiol-dependent maleylpyruvate isomerase metal-binding" evidence="1">
    <location>
        <begin position="15"/>
        <end position="152"/>
    </location>
</feature>
<dbReference type="Proteomes" id="UP001501231">
    <property type="component" value="Unassembled WGS sequence"/>
</dbReference>
<organism evidence="2 3">
    <name type="scientific">Actinomadura vinacea</name>
    <dbReference type="NCBI Taxonomy" id="115336"/>
    <lineage>
        <taxon>Bacteria</taxon>
        <taxon>Bacillati</taxon>
        <taxon>Actinomycetota</taxon>
        <taxon>Actinomycetes</taxon>
        <taxon>Streptosporangiales</taxon>
        <taxon>Thermomonosporaceae</taxon>
        <taxon>Actinomadura</taxon>
    </lineage>
</organism>
<dbReference type="SUPFAM" id="SSF109854">
    <property type="entry name" value="DinB/YfiT-like putative metalloenzymes"/>
    <property type="match status" value="1"/>
</dbReference>
<protein>
    <recommendedName>
        <fullName evidence="1">Mycothiol-dependent maleylpyruvate isomerase metal-binding domain-containing protein</fullName>
    </recommendedName>
</protein>
<evidence type="ECO:0000259" key="1">
    <source>
        <dbReference type="Pfam" id="PF11716"/>
    </source>
</evidence>
<sequence length="234" mass="25843">MNAEILRGLDPFDILDAEAARLDAYFASLTGPDWDHASRCEGWSVRDVLAHLAGEELYNHACLDDDLEGMFAILEKEGIDELSAFNDWCVQRRRGLPVGEVLAEWREKNGDTRRRMRDLGGTATIATMAGPYPVGAQTFHYASEYATHADDVNVPVEPGEEPNRTSWRAHVGIFVLDEQDAPVRVEEIAGGFRVELDGRSAELSSADFVDATTGRLGRDHTLDPELRSALVCLA</sequence>
<dbReference type="Gene3D" id="1.20.120.450">
    <property type="entry name" value="dinb family like domain"/>
    <property type="match status" value="1"/>
</dbReference>
<dbReference type="NCBIfam" id="TIGR03083">
    <property type="entry name" value="maleylpyruvate isomerase family mycothiol-dependent enzyme"/>
    <property type="match status" value="1"/>
</dbReference>
<comment type="caution">
    <text evidence="2">The sequence shown here is derived from an EMBL/GenBank/DDBJ whole genome shotgun (WGS) entry which is preliminary data.</text>
</comment>
<proteinExistence type="predicted"/>
<name>A0ABN3IZ69_9ACTN</name>